<comment type="similarity">
    <text evidence="3">Belongs to the ORC6 family.</text>
</comment>
<dbReference type="Pfam" id="PF00999">
    <property type="entry name" value="Na_H_Exchanger"/>
    <property type="match status" value="1"/>
</dbReference>
<feature type="transmembrane region" description="Helical" evidence="16">
    <location>
        <begin position="399"/>
        <end position="422"/>
    </location>
</feature>
<feature type="transmembrane region" description="Helical" evidence="16">
    <location>
        <begin position="939"/>
        <end position="960"/>
    </location>
</feature>
<gene>
    <name evidence="18" type="ORF">IPOD504_LOCUS10012</name>
</gene>
<dbReference type="InterPro" id="IPR027359">
    <property type="entry name" value="Volt_channel_dom_sf"/>
</dbReference>
<evidence type="ECO:0000256" key="8">
    <source>
        <dbReference type="ARBA" id="ARBA00022989"/>
    </source>
</evidence>
<dbReference type="Pfam" id="PF21913">
    <property type="entry name" value="ORC6_2nd"/>
    <property type="match status" value="1"/>
</dbReference>
<dbReference type="InterPro" id="IPR008721">
    <property type="entry name" value="ORC6_cyclin_first"/>
</dbReference>
<evidence type="ECO:0000256" key="5">
    <source>
        <dbReference type="ARBA" id="ARBA00022475"/>
    </source>
</evidence>
<feature type="transmembrane region" description="Helical" evidence="16">
    <location>
        <begin position="686"/>
        <end position="705"/>
    </location>
</feature>
<protein>
    <recommendedName>
        <fullName evidence="17">Cyclic nucleotide-binding domain-containing protein</fullName>
    </recommendedName>
</protein>
<feature type="transmembrane region" description="Helical" evidence="16">
    <location>
        <begin position="655"/>
        <end position="674"/>
    </location>
</feature>
<dbReference type="CDD" id="cd16075">
    <property type="entry name" value="ORC6_CTD"/>
    <property type="match status" value="1"/>
</dbReference>
<dbReference type="EMBL" id="OW152836">
    <property type="protein sequence ID" value="CAH2057112.1"/>
    <property type="molecule type" value="Genomic_DNA"/>
</dbReference>
<evidence type="ECO:0000256" key="13">
    <source>
        <dbReference type="ARBA" id="ARBA00023201"/>
    </source>
</evidence>
<evidence type="ECO:0000256" key="4">
    <source>
        <dbReference type="ARBA" id="ARBA00022448"/>
    </source>
</evidence>
<dbReference type="Pfam" id="PF05460">
    <property type="entry name" value="ORC6"/>
    <property type="match status" value="1"/>
</dbReference>
<evidence type="ECO:0000256" key="6">
    <source>
        <dbReference type="ARBA" id="ARBA00022692"/>
    </source>
</evidence>
<proteinExistence type="inferred from homology"/>
<feature type="region of interest" description="Disordered" evidence="15">
    <location>
        <begin position="1484"/>
        <end position="1558"/>
    </location>
</feature>
<dbReference type="PANTHER" id="PTHR10110">
    <property type="entry name" value="SODIUM/HYDROGEN EXCHANGER"/>
    <property type="match status" value="1"/>
</dbReference>
<keyword evidence="19" id="KW-1185">Reference proteome</keyword>
<keyword evidence="8 16" id="KW-1133">Transmembrane helix</keyword>
<feature type="transmembrane region" description="Helical" evidence="16">
    <location>
        <begin position="579"/>
        <end position="604"/>
    </location>
</feature>
<keyword evidence="6 16" id="KW-0812">Transmembrane</keyword>
<dbReference type="SUPFAM" id="SSF81324">
    <property type="entry name" value="Voltage-gated potassium channels"/>
    <property type="match status" value="1"/>
</dbReference>
<dbReference type="CDD" id="cd11583">
    <property type="entry name" value="Orc6_mid"/>
    <property type="match status" value="1"/>
</dbReference>
<feature type="transmembrane region" description="Helical" evidence="16">
    <location>
        <begin position="334"/>
        <end position="354"/>
    </location>
</feature>
<feature type="region of interest" description="Disordered" evidence="15">
    <location>
        <begin position="254"/>
        <end position="288"/>
    </location>
</feature>
<dbReference type="PROSITE" id="PS50042">
    <property type="entry name" value="CNMP_BINDING_3"/>
    <property type="match status" value="1"/>
</dbReference>
<evidence type="ECO:0000313" key="18">
    <source>
        <dbReference type="EMBL" id="CAH2057112.1"/>
    </source>
</evidence>
<dbReference type="Gene3D" id="2.60.120.10">
    <property type="entry name" value="Jelly Rolls"/>
    <property type="match status" value="1"/>
</dbReference>
<sequence length="1558" mass="175482">MSTNNKTLRLLSSKLGLVDEEKVLSKAAELERLLQTKSIAGSNITDTSKLVICLDLAANMNGGVDFDMKTAIKYSGLKQPTYINTRKIVENLLEITSDKLTIAALCLTLQITKVQALAEEILEEYKKKAKMNVDLNSPQYICMAVFHACRINKEKVSKSKLIEKSHLKPGQWAKLNAEWCKFVDENFATVKKKRGRPAKVHVENVDSEKMEVDMCCKEEPAEPQLEPYEDWKKRMLEGAYKELEELEHLELKELENKKNMSPRRSPRKTPQKSSPYKPANKVNSVRNGSDTIAFDDPARPTLAYPTSLAFLFIFTTLLVGVVIRAILLWTNFCLPYRVIMFSLGAVAGFCANRYPSFKPFVETCYMDIDVILLCFLPALIFSTSYAVDSHSFWKSFPQILLVGALGTLLSSFMLGVMAYFLIEPSWNFPTAVLFGVVCAPIYPTEVVKQLKEMSRGKYISVLLLGEGLIGDATAMIEFTAVFGYLALAVTDASQVALLLLKFAGGGIILGMVMGRLSAALLSVTYNDLLCAVTVTFAGAYLTYYVGEKFLYVSGLLGTVIAGVTVSGRKSTIAGDVEQVVSHFWGILSHAANTLVFTMVGIVIFDRVSYIMSARQLSLVFVTYTTVFCSRLMVYSAMTPILRHVGYGMSWQHSMALVWGGLRGPLSLFLALVVLQTQGVADAGEIFIVQAAGLVLLSLLINATTLGKVLKMLGLADISLAKKANMTNCVKRIMLTRDRCISMLKMDKFLADANWDLVEAGTTIKHPYQIQMSKRDDDSEDDTYMGYHYTTCPDCEREIPNEPTKKEYAEMLREANQRVLKAMKISYWRQYEHGKLSKDGVRTLVQAVEVAADSDDGRVNLEMLGTLWKPKAHAVWLRRKLVKMMTPEAATVQMPHNRWRRLAYRLVCNAWFDGFIYVMILCNTPIILCEVAMRDPSHAATYAIKSLNLFFYTIYVLEMIVKMMALGIHGYFKSHWNKLDFLIIVMATGDLVLDILDALTSWNKWTNLNSSVLTATKLLRTLRFLRLCKLARVSVPKIMAYIDRMIDIQLAFGYDVGKGFVTAEQEVCNLLPQLVDNLQIQETLDNRLEADRLTVTRQLGLLQRDRPWTAITVKTRQATTSTLNIMILDTMQLKEEGFLDEMEYRLLLNAIQDKVQMCRHKGSLVAPSTPEGNERVADFFIENSEILNYNYNDILVSRGDEPKGLYILVSGLLEASYVPPEGNFDEAIPNYEFLTDLKFTEPSQDYIVSGNAIGVLGVLTNRPYSYTVRCDTAVQAYYIKMPIIKEAFNLAPHPIMGLEAAMWREIGIKLSMMVLPNVPAYHGWSVEKLSMRLEHAFVPCLKAFKVFVVNELMEDIVLIDGICQDLATREVFQPPCYIPRTAHRLLFPKSSQLTVSGTCPETKLLIVPAKDTDDLDIMEDEIDDVQCELVSNASSRCLYHRVARRLSSESRAASVRRGRPKRRRQPARRVNYRESVWGKQISMVPGSERDLNPKYYKPSMDDLPEKLKASKDDVRTADTVVSLSYSPSQSTSNQRMESEQEIYTTSLSRGRRLTGEKKN</sequence>
<evidence type="ECO:0000256" key="15">
    <source>
        <dbReference type="SAM" id="MobiDB-lite"/>
    </source>
</evidence>
<dbReference type="InterPro" id="IPR006153">
    <property type="entry name" value="Cation/H_exchanger_TM"/>
</dbReference>
<evidence type="ECO:0000256" key="10">
    <source>
        <dbReference type="ARBA" id="ARBA00023065"/>
    </source>
</evidence>
<comment type="subcellular location">
    <subcellularLocation>
        <location evidence="2">Cell membrane</location>
        <topology evidence="2">Multi-pass membrane protein</topology>
    </subcellularLocation>
    <subcellularLocation>
        <location evidence="1">Nucleus</location>
    </subcellularLocation>
</comment>
<evidence type="ECO:0000256" key="9">
    <source>
        <dbReference type="ARBA" id="ARBA00023053"/>
    </source>
</evidence>
<feature type="transmembrane region" description="Helical" evidence="16">
    <location>
        <begin position="525"/>
        <end position="543"/>
    </location>
</feature>
<dbReference type="Gene3D" id="1.20.120.350">
    <property type="entry name" value="Voltage-gated potassium channels. Chain C"/>
    <property type="match status" value="1"/>
</dbReference>
<keyword evidence="10" id="KW-0406">Ion transport</keyword>
<dbReference type="PANTHER" id="PTHR10110:SF86">
    <property type="entry name" value="SODIUM_HYDROGEN EXCHANGER 7"/>
    <property type="match status" value="1"/>
</dbReference>
<dbReference type="SUPFAM" id="SSF51206">
    <property type="entry name" value="cAMP-binding domain-like"/>
    <property type="match status" value="1"/>
</dbReference>
<keyword evidence="4" id="KW-0813">Transport</keyword>
<organism evidence="18 19">
    <name type="scientific">Iphiclides podalirius</name>
    <name type="common">scarce swallowtail</name>
    <dbReference type="NCBI Taxonomy" id="110791"/>
    <lineage>
        <taxon>Eukaryota</taxon>
        <taxon>Metazoa</taxon>
        <taxon>Ecdysozoa</taxon>
        <taxon>Arthropoda</taxon>
        <taxon>Hexapoda</taxon>
        <taxon>Insecta</taxon>
        <taxon>Pterygota</taxon>
        <taxon>Neoptera</taxon>
        <taxon>Endopterygota</taxon>
        <taxon>Lepidoptera</taxon>
        <taxon>Glossata</taxon>
        <taxon>Ditrysia</taxon>
        <taxon>Papilionoidea</taxon>
        <taxon>Papilionidae</taxon>
        <taxon>Papilioninae</taxon>
        <taxon>Iphiclides</taxon>
    </lineage>
</organism>
<evidence type="ECO:0000256" key="2">
    <source>
        <dbReference type="ARBA" id="ARBA00004651"/>
    </source>
</evidence>
<keyword evidence="12 16" id="KW-0472">Membrane</keyword>
<evidence type="ECO:0000256" key="11">
    <source>
        <dbReference type="ARBA" id="ARBA00023125"/>
    </source>
</evidence>
<feature type="transmembrane region" description="Helical" evidence="16">
    <location>
        <begin position="901"/>
        <end position="927"/>
    </location>
</feature>
<dbReference type="Gene3D" id="1.10.472.10">
    <property type="entry name" value="Cyclin-like"/>
    <property type="match status" value="1"/>
</dbReference>
<feature type="non-terminal residue" evidence="18">
    <location>
        <position position="1558"/>
    </location>
</feature>
<accession>A0ABN8IKB9</accession>
<reference evidence="18" key="1">
    <citation type="submission" date="2022-03" db="EMBL/GenBank/DDBJ databases">
        <authorList>
            <person name="Martin H S."/>
        </authorList>
    </citation>
    <scope>NUCLEOTIDE SEQUENCE</scope>
</reference>
<evidence type="ECO:0000256" key="12">
    <source>
        <dbReference type="ARBA" id="ARBA00023136"/>
    </source>
</evidence>
<keyword evidence="13" id="KW-0739">Sodium transport</keyword>
<evidence type="ECO:0000256" key="3">
    <source>
        <dbReference type="ARBA" id="ARBA00010840"/>
    </source>
</evidence>
<dbReference type="Proteomes" id="UP000837857">
    <property type="component" value="Chromosome 24"/>
</dbReference>
<feature type="region of interest" description="Disordered" evidence="15">
    <location>
        <begin position="1448"/>
        <end position="1470"/>
    </location>
</feature>
<name>A0ABN8IKB9_9NEOP</name>
<keyword evidence="9" id="KW-0915">Sodium</keyword>
<evidence type="ECO:0000256" key="1">
    <source>
        <dbReference type="ARBA" id="ARBA00004123"/>
    </source>
</evidence>
<dbReference type="CDD" id="cd00038">
    <property type="entry name" value="CAP_ED"/>
    <property type="match status" value="1"/>
</dbReference>
<feature type="transmembrane region" description="Helical" evidence="16">
    <location>
        <begin position="308"/>
        <end position="327"/>
    </location>
</feature>
<dbReference type="InterPro" id="IPR014710">
    <property type="entry name" value="RmlC-like_jellyroll"/>
</dbReference>
<keyword evidence="5" id="KW-1003">Cell membrane</keyword>
<feature type="compositionally biased region" description="Basic residues" evidence="15">
    <location>
        <begin position="1453"/>
        <end position="1466"/>
    </location>
</feature>
<evidence type="ECO:0000259" key="17">
    <source>
        <dbReference type="PROSITE" id="PS50042"/>
    </source>
</evidence>
<feature type="transmembrane region" description="Helical" evidence="16">
    <location>
        <begin position="366"/>
        <end position="387"/>
    </location>
</feature>
<keyword evidence="7" id="KW-0235">DNA replication</keyword>
<evidence type="ECO:0000256" key="14">
    <source>
        <dbReference type="ARBA" id="ARBA00023242"/>
    </source>
</evidence>
<feature type="transmembrane region" description="Helical" evidence="16">
    <location>
        <begin position="616"/>
        <end position="634"/>
    </location>
</feature>
<feature type="compositionally biased region" description="Basic and acidic residues" evidence="15">
    <location>
        <begin position="1498"/>
        <end position="1515"/>
    </location>
</feature>
<dbReference type="InterPro" id="IPR054113">
    <property type="entry name" value="ORC6_cyclin-like_2nd"/>
</dbReference>
<feature type="compositionally biased region" description="Polar residues" evidence="15">
    <location>
        <begin position="1518"/>
        <end position="1547"/>
    </location>
</feature>
<dbReference type="InterPro" id="IPR018422">
    <property type="entry name" value="Cation/H_exchanger_CPA1"/>
</dbReference>
<keyword evidence="11" id="KW-0238">DNA-binding</keyword>
<feature type="transmembrane region" description="Helical" evidence="16">
    <location>
        <begin position="549"/>
        <end position="567"/>
    </location>
</feature>
<dbReference type="InterPro" id="IPR018490">
    <property type="entry name" value="cNMP-bd_dom_sf"/>
</dbReference>
<feature type="transmembrane region" description="Helical" evidence="16">
    <location>
        <begin position="495"/>
        <end position="513"/>
    </location>
</feature>
<feature type="compositionally biased region" description="Basic residues" evidence="15">
    <location>
        <begin position="260"/>
        <end position="270"/>
    </location>
</feature>
<keyword evidence="14" id="KW-0539">Nucleus</keyword>
<feature type="domain" description="Cyclic nucleotide-binding" evidence="17">
    <location>
        <begin position="1188"/>
        <end position="1278"/>
    </location>
</feature>
<evidence type="ECO:0000256" key="16">
    <source>
        <dbReference type="SAM" id="Phobius"/>
    </source>
</evidence>
<evidence type="ECO:0000313" key="19">
    <source>
        <dbReference type="Proteomes" id="UP000837857"/>
    </source>
</evidence>
<dbReference type="InterPro" id="IPR000595">
    <property type="entry name" value="cNMP-bd_dom"/>
</dbReference>
<evidence type="ECO:0000256" key="7">
    <source>
        <dbReference type="ARBA" id="ARBA00022705"/>
    </source>
</evidence>
<feature type="transmembrane region" description="Helical" evidence="16">
    <location>
        <begin position="468"/>
        <end position="489"/>
    </location>
</feature>